<dbReference type="Pfam" id="PF17776">
    <property type="entry name" value="NLRC4_HD2"/>
    <property type="match status" value="1"/>
</dbReference>
<evidence type="ECO:0000256" key="5">
    <source>
        <dbReference type="ARBA" id="ARBA00022737"/>
    </source>
</evidence>
<dbReference type="InterPro" id="IPR041075">
    <property type="entry name" value="NOD1/2_WH"/>
</dbReference>
<dbReference type="InterPro" id="IPR051261">
    <property type="entry name" value="NLR"/>
</dbReference>
<keyword evidence="5" id="KW-0677">Repeat</keyword>
<proteinExistence type="predicted"/>
<dbReference type="Ensembl" id="ENSELUT00000101548.1">
    <property type="protein sequence ID" value="ENSELUP00000091410.1"/>
    <property type="gene ID" value="ENSELUG00000039675.1"/>
</dbReference>
<evidence type="ECO:0000256" key="2">
    <source>
        <dbReference type="ARBA" id="ARBA00022490"/>
    </source>
</evidence>
<feature type="domain" description="Pyrin" evidence="8">
    <location>
        <begin position="15"/>
        <end position="81"/>
    </location>
</feature>
<protein>
    <recommendedName>
        <fullName evidence="13">NACHT domain-containing protein</fullName>
    </recommendedName>
</protein>
<keyword evidence="6" id="KW-0547">Nucleotide-binding</keyword>
<keyword evidence="12" id="KW-1185">Reference proteome</keyword>
<dbReference type="CDD" id="cd08321">
    <property type="entry name" value="Pyrin_ASC-like"/>
    <property type="match status" value="1"/>
</dbReference>
<reference evidence="11" key="3">
    <citation type="submission" date="2025-09" db="UniProtKB">
        <authorList>
            <consortium name="Ensembl"/>
        </authorList>
    </citation>
    <scope>IDENTIFICATION</scope>
</reference>
<dbReference type="Pfam" id="PF02758">
    <property type="entry name" value="PYRIN"/>
    <property type="match status" value="1"/>
</dbReference>
<dbReference type="FunFam" id="3.40.50.300:FF:001524">
    <property type="entry name" value="Si:dkey-126g1.7"/>
    <property type="match status" value="1"/>
</dbReference>
<dbReference type="GO" id="GO:0005737">
    <property type="term" value="C:cytoplasm"/>
    <property type="evidence" value="ECO:0007669"/>
    <property type="project" value="UniProtKB-SubCell"/>
</dbReference>
<dbReference type="GO" id="GO:0005524">
    <property type="term" value="F:ATP binding"/>
    <property type="evidence" value="ECO:0007669"/>
    <property type="project" value="UniProtKB-KW"/>
</dbReference>
<accession>A0AAY5KSW7</accession>
<dbReference type="Gene3D" id="1.10.533.10">
    <property type="entry name" value="Death Domain, Fas"/>
    <property type="match status" value="1"/>
</dbReference>
<dbReference type="Pfam" id="PF13516">
    <property type="entry name" value="LRR_6"/>
    <property type="match status" value="5"/>
</dbReference>
<dbReference type="Pfam" id="PF14484">
    <property type="entry name" value="FISNA"/>
    <property type="match status" value="1"/>
</dbReference>
<dbReference type="PROSITE" id="PS50824">
    <property type="entry name" value="DAPIN"/>
    <property type="match status" value="1"/>
</dbReference>
<dbReference type="InterPro" id="IPR032675">
    <property type="entry name" value="LRR_dom_sf"/>
</dbReference>
<dbReference type="GeneTree" id="ENSGT01070000253760"/>
<dbReference type="PANTHER" id="PTHR24106">
    <property type="entry name" value="NACHT, LRR AND CARD DOMAINS-CONTAINING"/>
    <property type="match status" value="1"/>
</dbReference>
<dbReference type="InterPro" id="IPR011029">
    <property type="entry name" value="DEATH-like_dom_sf"/>
</dbReference>
<reference evidence="11 12" key="1">
    <citation type="submission" date="2020-02" db="EMBL/GenBank/DDBJ databases">
        <title>Esox lucius (northern pike) genome, fEsoLuc1, primary haplotype.</title>
        <authorList>
            <person name="Myers G."/>
            <person name="Karagic N."/>
            <person name="Meyer A."/>
            <person name="Pippel M."/>
            <person name="Reichard M."/>
            <person name="Winkler S."/>
            <person name="Tracey A."/>
            <person name="Sims Y."/>
            <person name="Howe K."/>
            <person name="Rhie A."/>
            <person name="Formenti G."/>
            <person name="Durbin R."/>
            <person name="Fedrigo O."/>
            <person name="Jarvis E.D."/>
        </authorList>
    </citation>
    <scope>NUCLEOTIDE SEQUENCE [LARGE SCALE GENOMIC DNA]</scope>
</reference>
<dbReference type="Pfam" id="PF17779">
    <property type="entry name" value="WHD_NOD2"/>
    <property type="match status" value="1"/>
</dbReference>
<evidence type="ECO:0000256" key="1">
    <source>
        <dbReference type="ARBA" id="ARBA00004496"/>
    </source>
</evidence>
<keyword evidence="3" id="KW-0433">Leucine-rich repeat</keyword>
<dbReference type="SMART" id="SM00368">
    <property type="entry name" value="LRR_RI"/>
    <property type="match status" value="7"/>
</dbReference>
<evidence type="ECO:0000259" key="9">
    <source>
        <dbReference type="PROSITE" id="PS50835"/>
    </source>
</evidence>
<dbReference type="SMART" id="SM01289">
    <property type="entry name" value="PYRIN"/>
    <property type="match status" value="1"/>
</dbReference>
<dbReference type="SUPFAM" id="SSF47986">
    <property type="entry name" value="DEATH domain"/>
    <property type="match status" value="1"/>
</dbReference>
<evidence type="ECO:0000259" key="10">
    <source>
        <dbReference type="PROSITE" id="PS50837"/>
    </source>
</evidence>
<keyword evidence="4" id="KW-0732">Signal</keyword>
<dbReference type="SMART" id="SM01288">
    <property type="entry name" value="FISNA"/>
    <property type="match status" value="1"/>
</dbReference>
<dbReference type="AlphaFoldDB" id="A0AAY5KSW7"/>
<evidence type="ECO:0000313" key="12">
    <source>
        <dbReference type="Proteomes" id="UP000265140"/>
    </source>
</evidence>
<dbReference type="InterPro" id="IPR041267">
    <property type="entry name" value="NLRP_HD2"/>
</dbReference>
<keyword evidence="7" id="KW-0067">ATP-binding</keyword>
<keyword evidence="2" id="KW-0963">Cytoplasm</keyword>
<dbReference type="PROSITE" id="PS50837">
    <property type="entry name" value="NACHT"/>
    <property type="match status" value="1"/>
</dbReference>
<feature type="domain" description="NACHT" evidence="10">
    <location>
        <begin position="171"/>
        <end position="301"/>
    </location>
</feature>
<evidence type="ECO:0000313" key="11">
    <source>
        <dbReference type="Ensembl" id="ENSELUP00000091410.1"/>
    </source>
</evidence>
<dbReference type="Pfam" id="PF05729">
    <property type="entry name" value="NACHT"/>
    <property type="match status" value="1"/>
</dbReference>
<dbReference type="InterPro" id="IPR007111">
    <property type="entry name" value="NACHT_NTPase"/>
</dbReference>
<feature type="domain" description="Ig-like" evidence="9">
    <location>
        <begin position="1"/>
        <end position="103"/>
    </location>
</feature>
<comment type="subcellular location">
    <subcellularLocation>
        <location evidence="1">Cytoplasm</location>
    </subcellularLocation>
</comment>
<dbReference type="InterPro" id="IPR004020">
    <property type="entry name" value="DAPIN"/>
</dbReference>
<dbReference type="Gene3D" id="3.80.10.10">
    <property type="entry name" value="Ribonuclease Inhibitor"/>
    <property type="match status" value="2"/>
</dbReference>
<dbReference type="PROSITE" id="PS50835">
    <property type="entry name" value="IG_LIKE"/>
    <property type="match status" value="1"/>
</dbReference>
<dbReference type="InterPro" id="IPR007110">
    <property type="entry name" value="Ig-like_dom"/>
</dbReference>
<dbReference type="Proteomes" id="UP000265140">
    <property type="component" value="Chromosome 11"/>
</dbReference>
<evidence type="ECO:0000259" key="8">
    <source>
        <dbReference type="PROSITE" id="PS50824"/>
    </source>
</evidence>
<organism evidence="11 12">
    <name type="scientific">Esox lucius</name>
    <name type="common">Northern pike</name>
    <dbReference type="NCBI Taxonomy" id="8010"/>
    <lineage>
        <taxon>Eukaryota</taxon>
        <taxon>Metazoa</taxon>
        <taxon>Chordata</taxon>
        <taxon>Craniata</taxon>
        <taxon>Vertebrata</taxon>
        <taxon>Euteleostomi</taxon>
        <taxon>Actinopterygii</taxon>
        <taxon>Neopterygii</taxon>
        <taxon>Teleostei</taxon>
        <taxon>Protacanthopterygii</taxon>
        <taxon>Esociformes</taxon>
        <taxon>Esocidae</taxon>
        <taxon>Esox</taxon>
    </lineage>
</organism>
<dbReference type="Gene3D" id="3.40.50.300">
    <property type="entry name" value="P-loop containing nucleotide triphosphate hydrolases"/>
    <property type="match status" value="1"/>
</dbReference>
<dbReference type="InterPro" id="IPR027417">
    <property type="entry name" value="P-loop_NTPase"/>
</dbReference>
<dbReference type="InterPro" id="IPR029495">
    <property type="entry name" value="NACHT-assoc"/>
</dbReference>
<evidence type="ECO:0000256" key="7">
    <source>
        <dbReference type="ARBA" id="ARBA00022840"/>
    </source>
</evidence>
<sequence>MQHLSLRCRIHRFLELGKDEFKTFKWYLQQSEGLISQMGFNYIPKSRLEGAERTDTVDRLVETYGSDNALKISKGILEKMNNSNTMECTVSFYRLKKKYEKISEGIGRRGMTKRLDNIYTELYITEGGSGEVNREHEVRQIETTRKQAGLELVIKYNDILKPTPGQDRPIRTVLTMGVAGIGKTVSVQKFILDWAEGNANQDIQYIFPFPFRELNLIKKNYSLVGLIDKYFGNPGFINFDKCKVLFIFDGLDECRLPLDFYNNECVSNVTEPTSVDVLLTNLIKDNLLPSALLWITTRPAAANQIPSGFVDQVTEVRGFNDPQKEEYFRKRFNDENLASKVINHIKTCKSIHIMCHIPVFCWISATVFEMLKIPPVFEIPQTLTQMYEHFLLIQTKTNPKELSQSDKDMILKLSKLAFQQLQKGNLIFYEEDLRECDIDVSEASEYSALCTEIFKEESGFYQEKVFSFVHLSIQEFLAAVHVLESCLGKEEHVFPPIKNPDRAVHQALKSENGHLDLFLRFLLGLSLESNQNLLQGLLTQTGSTTQSNEETVKRTVEYLSEMINKESSPERIINLFHCLTEIGANYLVDEIQTSLRSGTLSKTKLQPHQCSALAYLLLMSEEILEEFDMKTYKTSKEGYRRLLPVVKTCGGSLVSALKSNPSHLKELDLSNNVLKDSGVKLLSDMLDDPQCRLETLRLSGCLFREEGCRSLASTLKSNFSNLKKLDLSDNDLENAGVQLLFTGLVDPNCKLETLRLSFCGVTEEGCDSLASALMSKSCHLRELDLSNNDLGNSGVKRLSSGLGNPHCKLETLRLSGCLVTEEGCVSLVSALKSNPSHLKKLDLSYNHPGDSGVRLLSAGLEDSHWRLEKLKYVL</sequence>
<name>A0AAY5KSW7_ESOLU</name>
<evidence type="ECO:0008006" key="13">
    <source>
        <dbReference type="Google" id="ProtNLM"/>
    </source>
</evidence>
<dbReference type="InterPro" id="IPR001611">
    <property type="entry name" value="Leu-rich_rpt"/>
</dbReference>
<reference evidence="11" key="2">
    <citation type="submission" date="2025-08" db="UniProtKB">
        <authorList>
            <consortium name="Ensembl"/>
        </authorList>
    </citation>
    <scope>IDENTIFICATION</scope>
</reference>
<dbReference type="SUPFAM" id="SSF52047">
    <property type="entry name" value="RNI-like"/>
    <property type="match status" value="1"/>
</dbReference>
<evidence type="ECO:0000256" key="6">
    <source>
        <dbReference type="ARBA" id="ARBA00022741"/>
    </source>
</evidence>
<evidence type="ECO:0000256" key="4">
    <source>
        <dbReference type="ARBA" id="ARBA00022729"/>
    </source>
</evidence>
<evidence type="ECO:0000256" key="3">
    <source>
        <dbReference type="ARBA" id="ARBA00022614"/>
    </source>
</evidence>
<dbReference type="FunFam" id="3.80.10.10:FF:000782">
    <property type="entry name" value="Si:ch211-196h16.4"/>
    <property type="match status" value="1"/>
</dbReference>